<dbReference type="SUPFAM" id="SSF50249">
    <property type="entry name" value="Nucleic acid-binding proteins"/>
    <property type="match status" value="1"/>
</dbReference>
<dbReference type="InParanoid" id="A0A1X7TBP7"/>
<dbReference type="AlphaFoldDB" id="A0A1X7TBP7"/>
<evidence type="ECO:0000313" key="1">
    <source>
        <dbReference type="EnsemblMetazoa" id="Aqu2.1.11995_001"/>
    </source>
</evidence>
<organism evidence="1">
    <name type="scientific">Amphimedon queenslandica</name>
    <name type="common">Sponge</name>
    <dbReference type="NCBI Taxonomy" id="400682"/>
    <lineage>
        <taxon>Eukaryota</taxon>
        <taxon>Metazoa</taxon>
        <taxon>Porifera</taxon>
        <taxon>Demospongiae</taxon>
        <taxon>Heteroscleromorpha</taxon>
        <taxon>Haplosclerida</taxon>
        <taxon>Niphatidae</taxon>
        <taxon>Amphimedon</taxon>
    </lineage>
</organism>
<evidence type="ECO:0008006" key="2">
    <source>
        <dbReference type="Google" id="ProtNLM"/>
    </source>
</evidence>
<reference evidence="1" key="1">
    <citation type="submission" date="2017-05" db="UniProtKB">
        <authorList>
            <consortium name="EnsemblMetazoa"/>
        </authorList>
    </citation>
    <scope>IDENTIFICATION</scope>
</reference>
<dbReference type="InterPro" id="IPR012340">
    <property type="entry name" value="NA-bd_OB-fold"/>
</dbReference>
<proteinExistence type="predicted"/>
<protein>
    <recommendedName>
        <fullName evidence="2">Replication protein A OB domain-containing protein</fullName>
    </recommendedName>
</protein>
<sequence length="175" mass="19839">MTPSDEIELFINRTSKIEYSPKKIDVKPIVIPDKTIYEILALVDGVVVNSKAKVLSAELPRPVSRGLVQDVVLTDGQNSIDLSVWEENTNKLEPLKCYSFDSHHTRRYRGTRMLTLSRQSTFTLTDNVIEVEPNDEMIDSVIDAKIVGVQNFCIHVNCINCKNNLLLSDNFSHYV</sequence>
<dbReference type="Gene3D" id="2.40.50.140">
    <property type="entry name" value="Nucleic acid-binding proteins"/>
    <property type="match status" value="1"/>
</dbReference>
<accession>A0A1X7TBP7</accession>
<dbReference type="EnsemblMetazoa" id="Aqu2.1.11995_001">
    <property type="protein sequence ID" value="Aqu2.1.11995_001"/>
    <property type="gene ID" value="Aqu2.1.11995"/>
</dbReference>
<name>A0A1X7TBP7_AMPQE</name>